<name>F2UPA2_SALR5</name>
<dbReference type="GO" id="GO:0032453">
    <property type="term" value="F:histone H3K4 demethylase activity"/>
    <property type="evidence" value="ECO:0007669"/>
    <property type="project" value="TreeGrafter"/>
</dbReference>
<comment type="function">
    <text evidence="12">Oxygenase that can act as both a histone lysine demethylase and a ribosomal histidine hydroxylase.</text>
</comment>
<evidence type="ECO:0000256" key="5">
    <source>
        <dbReference type="ARBA" id="ARBA00022853"/>
    </source>
</evidence>
<dbReference type="eggNOG" id="KOG3706">
    <property type="taxonomic scope" value="Eukaryota"/>
</dbReference>
<keyword evidence="16" id="KW-1185">Reference proteome</keyword>
<dbReference type="Gene3D" id="3.90.930.40">
    <property type="match status" value="1"/>
</dbReference>
<organism evidence="16">
    <name type="scientific">Salpingoeca rosetta (strain ATCC 50818 / BSB-021)</name>
    <dbReference type="NCBI Taxonomy" id="946362"/>
    <lineage>
        <taxon>Eukaryota</taxon>
        <taxon>Choanoflagellata</taxon>
        <taxon>Craspedida</taxon>
        <taxon>Salpingoecidae</taxon>
        <taxon>Salpingoeca</taxon>
    </lineage>
</organism>
<evidence type="ECO:0000259" key="14">
    <source>
        <dbReference type="PROSITE" id="PS51184"/>
    </source>
</evidence>
<dbReference type="EC" id="1.14.11.-" evidence="12"/>
<dbReference type="EMBL" id="GL832986">
    <property type="protein sequence ID" value="EGD79457.1"/>
    <property type="molecule type" value="Genomic_DNA"/>
</dbReference>
<proteinExistence type="inferred from homology"/>
<keyword evidence="5" id="KW-0156">Chromatin regulator</keyword>
<dbReference type="OMA" id="YLEYMGV"/>
<feature type="region of interest" description="Disordered" evidence="13">
    <location>
        <begin position="645"/>
        <end position="681"/>
    </location>
</feature>
<gene>
    <name evidence="15" type="ORF">PTSG_10023</name>
</gene>
<dbReference type="Pfam" id="PF08007">
    <property type="entry name" value="JmjC_2"/>
    <property type="match status" value="1"/>
</dbReference>
<evidence type="ECO:0000313" key="16">
    <source>
        <dbReference type="Proteomes" id="UP000007799"/>
    </source>
</evidence>
<dbReference type="InterPro" id="IPR003347">
    <property type="entry name" value="JmjC_dom"/>
</dbReference>
<dbReference type="FunCoup" id="F2UPA2">
    <property type="interactions" value="869"/>
</dbReference>
<keyword evidence="3" id="KW-0678">Repressor</keyword>
<dbReference type="InterPro" id="IPR039994">
    <property type="entry name" value="NO66-like"/>
</dbReference>
<dbReference type="AlphaFoldDB" id="F2UPA2"/>
<feature type="domain" description="JmjC" evidence="14">
    <location>
        <begin position="312"/>
        <end position="456"/>
    </location>
</feature>
<evidence type="ECO:0000256" key="1">
    <source>
        <dbReference type="ARBA" id="ARBA00004123"/>
    </source>
</evidence>
<dbReference type="KEGG" id="sre:PTSG_10023"/>
<evidence type="ECO:0000256" key="8">
    <source>
        <dbReference type="ARBA" id="ARBA00023004"/>
    </source>
</evidence>
<dbReference type="GO" id="GO:0051864">
    <property type="term" value="F:histone H3K36 demethylase activity"/>
    <property type="evidence" value="ECO:0007669"/>
    <property type="project" value="TreeGrafter"/>
</dbReference>
<dbReference type="GO" id="GO:0005506">
    <property type="term" value="F:iron ion binding"/>
    <property type="evidence" value="ECO:0007669"/>
    <property type="project" value="UniProtKB-UniRule"/>
</dbReference>
<keyword evidence="7 12" id="KW-0560">Oxidoreductase</keyword>
<evidence type="ECO:0000256" key="11">
    <source>
        <dbReference type="ARBA" id="ARBA00023242"/>
    </source>
</evidence>
<evidence type="ECO:0000256" key="4">
    <source>
        <dbReference type="ARBA" id="ARBA00022723"/>
    </source>
</evidence>
<dbReference type="FunFam" id="1.10.10.1500:FF:000001">
    <property type="entry name" value="ribosomal oxygenase 1 isoform X1"/>
    <property type="match status" value="1"/>
</dbReference>
<evidence type="ECO:0000313" key="15">
    <source>
        <dbReference type="EMBL" id="EGD79457.1"/>
    </source>
</evidence>
<dbReference type="Pfam" id="PF21233">
    <property type="entry name" value="WHD_RIOX1"/>
    <property type="match status" value="1"/>
</dbReference>
<accession>F2UPA2</accession>
<feature type="compositionally biased region" description="Gly residues" evidence="13">
    <location>
        <begin position="181"/>
        <end position="190"/>
    </location>
</feature>
<feature type="compositionally biased region" description="Basic and acidic residues" evidence="13">
    <location>
        <begin position="64"/>
        <end position="80"/>
    </location>
</feature>
<comment type="cofactor">
    <cofactor evidence="12">
        <name>Fe(2+)</name>
        <dbReference type="ChEBI" id="CHEBI:29033"/>
    </cofactor>
    <text evidence="12">Binds 1 Fe(2+) ion per subunit.</text>
</comment>
<sequence>MSNSDRVPFGGPIGGANAAGEDDRAAVPISDVKTSKAKQRRQKKKQQKKRRKQLASIIALDEAEQTKKAKFEGGKKRGKDDDENEVTPVKRGAVAAATNGKKAKTAKASVNGNTKKGAKASKKSKAKSGEAAARVMNADDDDEDEDEEEDVTDKDTLQQHDDDDNNHDDDDNGDDDSDSDGAGGSGGFAGHVGAAMHMPSSSQVMPHFPQPISGWWDACPADVFAFLIQPITPQVFFSEYWEKKPLLVRRKERGHFDGLFSSEAIDAIVRQNYLKYGVNLDLTKYEDGERTTLNPDGRVRPNVMWAMFEDGCSVRVLNPQTFHQPVWKAISALQDYFGCMVGANTYLTPKGTQGFAPHYDDIEAFILQLEGEKRWRLYDQPEGVRLPRHSSPNYDESELGKPYLDVVLRPGDLLYFPRGVVHQAVSLPKSHSLHLTLSTYQLFDWAQYMQKLVPQALANAIEEDADFRSGLPRNSLDYVGLSKVDENPPQREKFIKQAKRLMAKLPEYASFDAAADQVAVENIHNCMPPCLSHEQQALSGRLRPRRGFVPKPLKMNSFIRIISPRAVRLMADGNNALLYHSFDNGMHYHAEEPQCIEFPLDFAEALEQIVNNKEFFPIRALRDIPEEMQLDLVTSLYDAGLLLVQPMDDEDEDDDEDERDESEEDEEEEDDDGDEEEEDDA</sequence>
<dbReference type="GeneID" id="16069480"/>
<keyword evidence="11 12" id="KW-0539">Nucleus</keyword>
<dbReference type="OrthoDB" id="425950at2759"/>
<protein>
    <recommendedName>
        <fullName evidence="12">Bifunctional lysine-specific demethylase and histidyl-hydroxylase</fullName>
        <ecNumber evidence="12">1.14.11.-</ecNumber>
    </recommendedName>
</protein>
<evidence type="ECO:0000256" key="6">
    <source>
        <dbReference type="ARBA" id="ARBA00022964"/>
    </source>
</evidence>
<dbReference type="PANTHER" id="PTHR13096">
    <property type="entry name" value="MINA53 MYC INDUCED NUCLEAR ANTIGEN"/>
    <property type="match status" value="1"/>
</dbReference>
<dbReference type="FunFam" id="2.60.120.650:FF:000013">
    <property type="entry name" value="Ribosomal oxygenase 1"/>
    <property type="match status" value="1"/>
</dbReference>
<keyword evidence="6 12" id="KW-0223">Dioxygenase</keyword>
<dbReference type="GO" id="GO:0005730">
    <property type="term" value="C:nucleolus"/>
    <property type="evidence" value="ECO:0007669"/>
    <property type="project" value="TreeGrafter"/>
</dbReference>
<dbReference type="Proteomes" id="UP000007799">
    <property type="component" value="Unassembled WGS sequence"/>
</dbReference>
<keyword evidence="9 12" id="KW-0805">Transcription regulation</keyword>
<keyword evidence="8 12" id="KW-0408">Iron</keyword>
<keyword evidence="4 12" id="KW-0479">Metal-binding</keyword>
<evidence type="ECO:0000256" key="3">
    <source>
        <dbReference type="ARBA" id="ARBA00022491"/>
    </source>
</evidence>
<feature type="region of interest" description="Disordered" evidence="13">
    <location>
        <begin position="1"/>
        <end position="194"/>
    </location>
</feature>
<feature type="compositionally biased region" description="Acidic residues" evidence="13">
    <location>
        <begin position="647"/>
        <end position="681"/>
    </location>
</feature>
<dbReference type="Gene3D" id="2.60.120.650">
    <property type="entry name" value="Cupin"/>
    <property type="match status" value="1"/>
</dbReference>
<feature type="compositionally biased region" description="Acidic residues" evidence="13">
    <location>
        <begin position="161"/>
        <end position="179"/>
    </location>
</feature>
<dbReference type="InterPro" id="IPR049043">
    <property type="entry name" value="WHD_RIOX1"/>
</dbReference>
<evidence type="ECO:0000256" key="10">
    <source>
        <dbReference type="ARBA" id="ARBA00023163"/>
    </source>
</evidence>
<evidence type="ECO:0000256" key="7">
    <source>
        <dbReference type="ARBA" id="ARBA00023002"/>
    </source>
</evidence>
<evidence type="ECO:0000256" key="13">
    <source>
        <dbReference type="SAM" id="MobiDB-lite"/>
    </source>
</evidence>
<dbReference type="PROSITE" id="PS51184">
    <property type="entry name" value="JMJC"/>
    <property type="match status" value="1"/>
</dbReference>
<dbReference type="RefSeq" id="XP_004988938.1">
    <property type="nucleotide sequence ID" value="XM_004988881.1"/>
</dbReference>
<dbReference type="PANTHER" id="PTHR13096:SF8">
    <property type="entry name" value="RIBOSOMAL OXYGENASE 1"/>
    <property type="match status" value="1"/>
</dbReference>
<comment type="subcellular location">
    <subcellularLocation>
        <location evidence="1 12">Nucleus</location>
    </subcellularLocation>
</comment>
<feature type="compositionally biased region" description="Basic residues" evidence="13">
    <location>
        <begin position="116"/>
        <end position="126"/>
    </location>
</feature>
<dbReference type="SUPFAM" id="SSF51197">
    <property type="entry name" value="Clavaminate synthase-like"/>
    <property type="match status" value="1"/>
</dbReference>
<feature type="compositionally biased region" description="Basic residues" evidence="13">
    <location>
        <begin position="35"/>
        <end position="53"/>
    </location>
</feature>
<dbReference type="InParanoid" id="F2UPA2"/>
<evidence type="ECO:0000256" key="12">
    <source>
        <dbReference type="RuleBase" id="RU366061"/>
    </source>
</evidence>
<evidence type="ECO:0000256" key="2">
    <source>
        <dbReference type="ARBA" id="ARBA00010309"/>
    </source>
</evidence>
<feature type="compositionally biased region" description="Acidic residues" evidence="13">
    <location>
        <begin position="138"/>
        <end position="152"/>
    </location>
</feature>
<evidence type="ECO:0000256" key="9">
    <source>
        <dbReference type="ARBA" id="ARBA00023015"/>
    </source>
</evidence>
<keyword evidence="10 12" id="KW-0804">Transcription</keyword>
<dbReference type="Gene3D" id="1.10.10.1500">
    <property type="entry name" value="JmjC domain-containing ribosomal oxygenase (ROX), dimer domain"/>
    <property type="match status" value="1"/>
</dbReference>
<reference evidence="15" key="1">
    <citation type="submission" date="2009-08" db="EMBL/GenBank/DDBJ databases">
        <title>Annotation of Salpingoeca rosetta.</title>
        <authorList>
            <consortium name="The Broad Institute Genome Sequencing Platform"/>
            <person name="Russ C."/>
            <person name="Cuomo C."/>
            <person name="Burger G."/>
            <person name="Gray M.W."/>
            <person name="Holland P.W.H."/>
            <person name="King N."/>
            <person name="Lang F.B.F."/>
            <person name="Roger A.J."/>
            <person name="Ruiz-Trillo I."/>
            <person name="Young S.K."/>
            <person name="Zeng Q."/>
            <person name="Gargeya S."/>
            <person name="Alvarado L."/>
            <person name="Berlin A."/>
            <person name="Chapman S.B."/>
            <person name="Chen Z."/>
            <person name="Freedman E."/>
            <person name="Gellesch M."/>
            <person name="Goldberg J."/>
            <person name="Griggs A."/>
            <person name="Gujja S."/>
            <person name="Heilman E."/>
            <person name="Heiman D."/>
            <person name="Howarth C."/>
            <person name="Mehta T."/>
            <person name="Neiman D."/>
            <person name="Pearson M."/>
            <person name="Roberts A."/>
            <person name="Saif S."/>
            <person name="Shea T."/>
            <person name="Shenoy N."/>
            <person name="Sisk P."/>
            <person name="Stolte C."/>
            <person name="Sykes S."/>
            <person name="White J."/>
            <person name="Yandava C."/>
            <person name="Haas B."/>
            <person name="Nusbaum C."/>
            <person name="Birren B."/>
        </authorList>
    </citation>
    <scope>NUCLEOTIDE SEQUENCE [LARGE SCALE GENOMIC DNA]</scope>
    <source>
        <strain evidence="15">ATCC 50818</strain>
    </source>
</reference>
<comment type="similarity">
    <text evidence="2">Belongs to the ROX family. NO66 subfamily.</text>
</comment>